<dbReference type="EMBL" id="QMNG01000003">
    <property type="protein sequence ID" value="RLC37527.1"/>
    <property type="molecule type" value="Genomic_DNA"/>
</dbReference>
<evidence type="ECO:0000313" key="2">
    <source>
        <dbReference type="EMBL" id="RLC37527.1"/>
    </source>
</evidence>
<evidence type="ECO:0000259" key="1">
    <source>
        <dbReference type="Pfam" id="PF00534"/>
    </source>
</evidence>
<dbReference type="PANTHER" id="PTHR45947:SF3">
    <property type="entry name" value="SULFOQUINOVOSYL TRANSFERASE SQD2"/>
    <property type="match status" value="1"/>
</dbReference>
<accession>A0A420ZD83</accession>
<name>A0A420ZD83_UNCK3</name>
<dbReference type="Pfam" id="PF00534">
    <property type="entry name" value="Glycos_transf_1"/>
    <property type="match status" value="1"/>
</dbReference>
<dbReference type="InterPro" id="IPR001296">
    <property type="entry name" value="Glyco_trans_1"/>
</dbReference>
<keyword evidence="2" id="KW-0808">Transferase</keyword>
<evidence type="ECO:0000313" key="3">
    <source>
        <dbReference type="Proteomes" id="UP000281261"/>
    </source>
</evidence>
<reference evidence="2 3" key="1">
    <citation type="submission" date="2018-06" db="EMBL/GenBank/DDBJ databases">
        <title>Extensive metabolic versatility and redundancy in microbially diverse, dynamic hydrothermal sediments.</title>
        <authorList>
            <person name="Dombrowski N."/>
            <person name="Teske A."/>
            <person name="Baker B.J."/>
        </authorList>
    </citation>
    <scope>NUCLEOTIDE SEQUENCE [LARGE SCALE GENOMIC DNA]</scope>
    <source>
        <strain evidence="2">B79_G16</strain>
    </source>
</reference>
<dbReference type="PANTHER" id="PTHR45947">
    <property type="entry name" value="SULFOQUINOVOSYL TRANSFERASE SQD2"/>
    <property type="match status" value="1"/>
</dbReference>
<feature type="domain" description="Glycosyl transferase family 1" evidence="1">
    <location>
        <begin position="196"/>
        <end position="352"/>
    </location>
</feature>
<dbReference type="InterPro" id="IPR050194">
    <property type="entry name" value="Glycosyltransferase_grp1"/>
</dbReference>
<dbReference type="AlphaFoldDB" id="A0A420ZD83"/>
<protein>
    <submittedName>
        <fullName evidence="2">Glycosyltransferase family 4 protein</fullName>
    </submittedName>
</protein>
<dbReference type="Proteomes" id="UP000281261">
    <property type="component" value="Unassembled WGS sequence"/>
</dbReference>
<sequence length="379" mass="43560">MATKFEDLRVAIVTDWLTNRGGGERVVLLLAEIFPAADIYTSVYKPSVFPELKGRKVITSYLQKSPLRNKHQLFAMQRPAVFESFNLDNYDLVISSSSAEAKGVITKPETLHICYLYTPTRYYWSHYHEYINSDQFGVLSRFLRPFMPAIIHKLRMWDRVAADRVDIFVAISHHIKKRIAKYYEADASVLHPPVDFHRFDKATQLSEDFYLVVGRQVAYKRTDLVVETFNRLTLEVKIIGDGPEIKRLQQLARGQNIEFLKSLSDEEVARYIGRCKALIFPQEEDFGIVPLEAMAAGKPVIAFNKGGATETVIDGKTGVFFDEQTPRSLINAIKKLESMKISPNDCKQQAKRFDNSVFKRKFKSFVERAIDKYHKMLSV</sequence>
<dbReference type="Gene3D" id="3.40.50.2000">
    <property type="entry name" value="Glycogen Phosphorylase B"/>
    <property type="match status" value="2"/>
</dbReference>
<dbReference type="GO" id="GO:0016757">
    <property type="term" value="F:glycosyltransferase activity"/>
    <property type="evidence" value="ECO:0007669"/>
    <property type="project" value="InterPro"/>
</dbReference>
<comment type="caution">
    <text evidence="2">The sequence shown here is derived from an EMBL/GenBank/DDBJ whole genome shotgun (WGS) entry which is preliminary data.</text>
</comment>
<dbReference type="SUPFAM" id="SSF53756">
    <property type="entry name" value="UDP-Glycosyltransferase/glycogen phosphorylase"/>
    <property type="match status" value="1"/>
</dbReference>
<organism evidence="2 3">
    <name type="scientific">candidate division Kazan bacterium</name>
    <dbReference type="NCBI Taxonomy" id="2202143"/>
    <lineage>
        <taxon>Bacteria</taxon>
        <taxon>Bacteria division Kazan-3B-28</taxon>
    </lineage>
</organism>
<gene>
    <name evidence="2" type="ORF">DRH29_01510</name>
</gene>
<proteinExistence type="predicted"/>